<keyword evidence="2" id="KW-1185">Reference proteome</keyword>
<name>A0A4R3U408_ROSSA</name>
<dbReference type="Proteomes" id="UP000295110">
    <property type="component" value="Unassembled WGS sequence"/>
</dbReference>
<protein>
    <submittedName>
        <fullName evidence="1">Uncharacterized protein</fullName>
    </submittedName>
</protein>
<proteinExistence type="predicted"/>
<dbReference type="EMBL" id="SMBU01000086">
    <property type="protein sequence ID" value="TCU81243.1"/>
    <property type="molecule type" value="Genomic_DNA"/>
</dbReference>
<evidence type="ECO:0000313" key="1">
    <source>
        <dbReference type="EMBL" id="TCU81243.1"/>
    </source>
</evidence>
<sequence length="52" mass="5968">MNAPMPTHAGELRTRATELRLHGLLAHWADVMTDPEAASRVAQWLDWETQER</sequence>
<dbReference type="AlphaFoldDB" id="A0A4R3U408"/>
<evidence type="ECO:0000313" key="2">
    <source>
        <dbReference type="Proteomes" id="UP000295110"/>
    </source>
</evidence>
<feature type="non-terminal residue" evidence="1">
    <location>
        <position position="52"/>
    </location>
</feature>
<reference evidence="1 2" key="1">
    <citation type="submission" date="2019-03" db="EMBL/GenBank/DDBJ databases">
        <title>Genomic Encyclopedia of Type Strains, Phase IV (KMG-IV): sequencing the most valuable type-strain genomes for metagenomic binning, comparative biology and taxonomic classification.</title>
        <authorList>
            <person name="Goeker M."/>
        </authorList>
    </citation>
    <scope>NUCLEOTIDE SEQUENCE [LARGE SCALE GENOMIC DNA]</scope>
    <source>
        <strain evidence="1 2">DSM 654</strain>
    </source>
</reference>
<gene>
    <name evidence="1" type="ORF">EV671_10863</name>
</gene>
<accession>A0A4R3U408</accession>
<comment type="caution">
    <text evidence="1">The sequence shown here is derived from an EMBL/GenBank/DDBJ whole genome shotgun (WGS) entry which is preliminary data.</text>
</comment>
<organism evidence="1 2">
    <name type="scientific">Roseateles saccharophilus</name>
    <name type="common">Pseudomonas saccharophila</name>
    <dbReference type="NCBI Taxonomy" id="304"/>
    <lineage>
        <taxon>Bacteria</taxon>
        <taxon>Pseudomonadati</taxon>
        <taxon>Pseudomonadota</taxon>
        <taxon>Betaproteobacteria</taxon>
        <taxon>Burkholderiales</taxon>
        <taxon>Sphaerotilaceae</taxon>
        <taxon>Roseateles</taxon>
    </lineage>
</organism>